<dbReference type="GO" id="GO:0005840">
    <property type="term" value="C:ribosome"/>
    <property type="evidence" value="ECO:0007669"/>
    <property type="project" value="UniProtKB-KW"/>
</dbReference>
<keyword evidence="2" id="KW-0808">Transferase</keyword>
<evidence type="ECO:0000256" key="5">
    <source>
        <dbReference type="ARBA" id="ARBA00042266"/>
    </source>
</evidence>
<dbReference type="AlphaFoldDB" id="A0A061EAE0"/>
<evidence type="ECO:0000256" key="2">
    <source>
        <dbReference type="ARBA" id="ARBA00022679"/>
    </source>
</evidence>
<dbReference type="Proteomes" id="UP000026915">
    <property type="component" value="Chromosome 2"/>
</dbReference>
<keyword evidence="6" id="KW-0689">Ribosomal protein</keyword>
<dbReference type="GO" id="GO:0005739">
    <property type="term" value="C:mitochondrion"/>
    <property type="evidence" value="ECO:0000318"/>
    <property type="project" value="GO_Central"/>
</dbReference>
<dbReference type="InParanoid" id="A0A061EAE0"/>
<keyword evidence="7" id="KW-1185">Reference proteome</keyword>
<dbReference type="GO" id="GO:0016279">
    <property type="term" value="F:protein-lysine N-methyltransferase activity"/>
    <property type="evidence" value="ECO:0000318"/>
    <property type="project" value="GO_Central"/>
</dbReference>
<dbReference type="InterPro" id="IPR029063">
    <property type="entry name" value="SAM-dependent_MTases_sf"/>
</dbReference>
<gene>
    <name evidence="6" type="ORF">TCM_007823</name>
</gene>
<protein>
    <recommendedName>
        <fullName evidence="5">ETFB lysine methyltransferase</fullName>
    </recommendedName>
    <alternativeName>
        <fullName evidence="4">Protein N-lysine methyltransferase METTL20</fullName>
    </alternativeName>
</protein>
<reference evidence="6 7" key="1">
    <citation type="journal article" date="2013" name="Genome Biol.">
        <title>The genome sequence of the most widely cultivated cacao type and its use to identify candidate genes regulating pod color.</title>
        <authorList>
            <person name="Motamayor J.C."/>
            <person name="Mockaitis K."/>
            <person name="Schmutz J."/>
            <person name="Haiminen N."/>
            <person name="Iii D.L."/>
            <person name="Cornejo O."/>
            <person name="Findley S.D."/>
            <person name="Zheng P."/>
            <person name="Utro F."/>
            <person name="Royaert S."/>
            <person name="Saski C."/>
            <person name="Jenkins J."/>
            <person name="Podicheti R."/>
            <person name="Zhao M."/>
            <person name="Scheffler B.E."/>
            <person name="Stack J.C."/>
            <person name="Feltus F.A."/>
            <person name="Mustiga G.M."/>
            <person name="Amores F."/>
            <person name="Phillips W."/>
            <person name="Marelli J.P."/>
            <person name="May G.D."/>
            <person name="Shapiro H."/>
            <person name="Ma J."/>
            <person name="Bustamante C.D."/>
            <person name="Schnell R.J."/>
            <person name="Main D."/>
            <person name="Gilbert D."/>
            <person name="Parida L."/>
            <person name="Kuhn D.N."/>
        </authorList>
    </citation>
    <scope>NUCLEOTIDE SEQUENCE [LARGE SCALE GENOMIC DNA]</scope>
    <source>
        <strain evidence="7">cv. Matina 1-6</strain>
    </source>
</reference>
<keyword evidence="1 6" id="KW-0489">Methyltransferase</keyword>
<dbReference type="Gene3D" id="3.40.50.150">
    <property type="entry name" value="Vaccinia Virus protein VP39"/>
    <property type="match status" value="1"/>
</dbReference>
<organism evidence="6 7">
    <name type="scientific">Theobroma cacao</name>
    <name type="common">Cacao</name>
    <name type="synonym">Cocoa</name>
    <dbReference type="NCBI Taxonomy" id="3641"/>
    <lineage>
        <taxon>Eukaryota</taxon>
        <taxon>Viridiplantae</taxon>
        <taxon>Streptophyta</taxon>
        <taxon>Embryophyta</taxon>
        <taxon>Tracheophyta</taxon>
        <taxon>Spermatophyta</taxon>
        <taxon>Magnoliopsida</taxon>
        <taxon>eudicotyledons</taxon>
        <taxon>Gunneridae</taxon>
        <taxon>Pentapetalae</taxon>
        <taxon>rosids</taxon>
        <taxon>malvids</taxon>
        <taxon>Malvales</taxon>
        <taxon>Malvaceae</taxon>
        <taxon>Byttnerioideae</taxon>
        <taxon>Theobroma</taxon>
    </lineage>
</organism>
<evidence type="ECO:0000256" key="4">
    <source>
        <dbReference type="ARBA" id="ARBA00041867"/>
    </source>
</evidence>
<sequence length="143" mass="15677">MFSEALMCFGASSTIVDEDNNCDTSKEESFDSVEVTEGFWIVPEWKTPPDVQAMNIILNPRLAFGTGEHSTTRLCLLLLQRLIKGEECFLDYRTGSGILSIAALKIGAFLSVGIDIEPLAITSARQNAALNNIGPENCNYAWL</sequence>
<evidence type="ECO:0000256" key="1">
    <source>
        <dbReference type="ARBA" id="ARBA00022603"/>
    </source>
</evidence>
<comment type="similarity">
    <text evidence="3">Belongs to the methyltransferase superfamily. ETFBKMT family.</text>
</comment>
<name>A0A061EAE0_THECC</name>
<dbReference type="SUPFAM" id="SSF53335">
    <property type="entry name" value="S-adenosyl-L-methionine-dependent methyltransferases"/>
    <property type="match status" value="1"/>
</dbReference>
<dbReference type="GO" id="GO:0032259">
    <property type="term" value="P:methylation"/>
    <property type="evidence" value="ECO:0007669"/>
    <property type="project" value="UniProtKB-KW"/>
</dbReference>
<dbReference type="PANTHER" id="PTHR43648">
    <property type="entry name" value="ELECTRON TRANSFER FLAVOPROTEIN BETA SUBUNIT LYSINE METHYLTRANSFERASE"/>
    <property type="match status" value="1"/>
</dbReference>
<evidence type="ECO:0000313" key="7">
    <source>
        <dbReference type="Proteomes" id="UP000026915"/>
    </source>
</evidence>
<dbReference type="PANTHER" id="PTHR43648:SF1">
    <property type="entry name" value="ELECTRON TRANSFER FLAVOPROTEIN BETA SUBUNIT LYSINE METHYLTRANSFERASE"/>
    <property type="match status" value="1"/>
</dbReference>
<dbReference type="STRING" id="3641.A0A061EAE0"/>
<evidence type="ECO:0000256" key="3">
    <source>
        <dbReference type="ARBA" id="ARBA00037932"/>
    </source>
</evidence>
<keyword evidence="6" id="KW-0687">Ribonucleoprotein</keyword>
<dbReference type="Pfam" id="PF06325">
    <property type="entry name" value="PrmA"/>
    <property type="match status" value="1"/>
</dbReference>
<evidence type="ECO:0000313" key="6">
    <source>
        <dbReference type="EMBL" id="EOX99218.1"/>
    </source>
</evidence>
<dbReference type="eggNOG" id="ENOG502QQTZ">
    <property type="taxonomic scope" value="Eukaryota"/>
</dbReference>
<proteinExistence type="inferred from homology"/>
<dbReference type="HOGENOM" id="CLU_1809696_0_0_1"/>
<dbReference type="Gramene" id="EOX99218">
    <property type="protein sequence ID" value="EOX99218"/>
    <property type="gene ID" value="TCM_007823"/>
</dbReference>
<accession>A0A061EAE0</accession>
<dbReference type="EMBL" id="CM001880">
    <property type="protein sequence ID" value="EOX99218.1"/>
    <property type="molecule type" value="Genomic_DNA"/>
</dbReference>
<dbReference type="InterPro" id="IPR050078">
    <property type="entry name" value="Ribosomal_L11_MeTrfase_PrmA"/>
</dbReference>